<dbReference type="Proteomes" id="UP000620075">
    <property type="component" value="Unassembled WGS sequence"/>
</dbReference>
<dbReference type="InterPro" id="IPR035959">
    <property type="entry name" value="RutC-like_sf"/>
</dbReference>
<dbReference type="SUPFAM" id="SSF55298">
    <property type="entry name" value="YjgF-like"/>
    <property type="match status" value="1"/>
</dbReference>
<dbReference type="CDD" id="cd02199">
    <property type="entry name" value="YjgF_YER057c_UK114_like_1"/>
    <property type="match status" value="1"/>
</dbReference>
<dbReference type="Gene3D" id="3.30.1330.40">
    <property type="entry name" value="RutC-like"/>
    <property type="match status" value="1"/>
</dbReference>
<dbReference type="PANTHER" id="PTHR43760">
    <property type="entry name" value="ENDORIBONUCLEASE-RELATED"/>
    <property type="match status" value="1"/>
</dbReference>
<organism evidence="1 2">
    <name type="scientific">Candidatus Dormiibacter inghamiae</name>
    <dbReference type="NCBI Taxonomy" id="3127013"/>
    <lineage>
        <taxon>Bacteria</taxon>
        <taxon>Bacillati</taxon>
        <taxon>Candidatus Dormiibacterota</taxon>
        <taxon>Candidatus Dormibacteria</taxon>
        <taxon>Candidatus Dormibacterales</taxon>
        <taxon>Candidatus Dormibacteraceae</taxon>
        <taxon>Candidatus Dormiibacter</taxon>
    </lineage>
</organism>
<evidence type="ECO:0000313" key="1">
    <source>
        <dbReference type="EMBL" id="MBJ7603725.1"/>
    </source>
</evidence>
<comment type="caution">
    <text evidence="1">The sequence shown here is derived from an EMBL/GenBank/DDBJ whole genome shotgun (WGS) entry which is preliminary data.</text>
</comment>
<name>A0A934N7J6_9BACT</name>
<dbReference type="InterPro" id="IPR006175">
    <property type="entry name" value="YjgF/YER057c/UK114"/>
</dbReference>
<reference evidence="1 2" key="1">
    <citation type="submission" date="2020-10" db="EMBL/GenBank/DDBJ databases">
        <title>Ca. Dormibacterota MAGs.</title>
        <authorList>
            <person name="Montgomery K."/>
        </authorList>
    </citation>
    <scope>NUCLEOTIDE SEQUENCE [LARGE SCALE GENOMIC DNA]</scope>
    <source>
        <strain evidence="1">SC8811_S16_3</strain>
    </source>
</reference>
<proteinExistence type="predicted"/>
<dbReference type="RefSeq" id="WP_338180205.1">
    <property type="nucleotide sequence ID" value="NZ_JAEKNQ010000040.1"/>
</dbReference>
<evidence type="ECO:0000313" key="2">
    <source>
        <dbReference type="Proteomes" id="UP000620075"/>
    </source>
</evidence>
<protein>
    <submittedName>
        <fullName evidence="1">RidA family protein</fullName>
    </submittedName>
</protein>
<accession>A0A934N7J6</accession>
<dbReference type="AlphaFoldDB" id="A0A934N7J6"/>
<dbReference type="InterPro" id="IPR013813">
    <property type="entry name" value="Endoribo_LPSP/chorism_mut-like"/>
</dbReference>
<dbReference type="Pfam" id="PF01042">
    <property type="entry name" value="Ribonuc_L-PSP"/>
    <property type="match status" value="1"/>
</dbReference>
<sequence>MSSASDRLRELGLRLPAAPAAMASYVPTVQVPVADGRSLLYISGQVASQDGTLLTGRVPDEVDLAHAQQAARCCALSILAQLDSAVGLDNVERLVNLTVWVNCTSDFTEQPTVANGASDLLVQVLGETGKHTRAAVGACGLPKDVTVEIGAIALVRT</sequence>
<dbReference type="PANTHER" id="PTHR43760:SF1">
    <property type="entry name" value="ENDORIBONUCLEASE L-PSP_CHORISMATE MUTASE-LIKE DOMAIN-CONTAINING PROTEIN"/>
    <property type="match status" value="1"/>
</dbReference>
<dbReference type="EMBL" id="JAEKNQ010000040">
    <property type="protein sequence ID" value="MBJ7603725.1"/>
    <property type="molecule type" value="Genomic_DNA"/>
</dbReference>
<gene>
    <name evidence="1" type="ORF">JF888_11115</name>
</gene>